<dbReference type="AlphaFoldDB" id="A0A6A4BAM7"/>
<name>A0A6A4BAM7_9STRA</name>
<dbReference type="Proteomes" id="UP000434957">
    <property type="component" value="Unassembled WGS sequence"/>
</dbReference>
<keyword evidence="1" id="KW-0472">Membrane</keyword>
<evidence type="ECO:0000313" key="3">
    <source>
        <dbReference type="Proteomes" id="UP000434957"/>
    </source>
</evidence>
<keyword evidence="3" id="KW-1185">Reference proteome</keyword>
<comment type="caution">
    <text evidence="2">The sequence shown here is derived from an EMBL/GenBank/DDBJ whole genome shotgun (WGS) entry which is preliminary data.</text>
</comment>
<protein>
    <submittedName>
        <fullName evidence="2">Uncharacterized protein</fullName>
    </submittedName>
</protein>
<accession>A0A6A4BAM7</accession>
<evidence type="ECO:0000256" key="1">
    <source>
        <dbReference type="SAM" id="Phobius"/>
    </source>
</evidence>
<keyword evidence="1" id="KW-1133">Transmembrane helix</keyword>
<proteinExistence type="predicted"/>
<sequence>MRANRSSRQSVASVHDVGAAEHGYTKIRLVCKGVTPAHSAAANTFPLQRVNLLFLVSSLAKRRLVLTTGHPLSFNFFLGLVGASLFLTNARTLLSRFTFRSGLELTALFYPQTVGFMNYPAILLRSGSSRIRLVSTILSSH</sequence>
<dbReference type="EMBL" id="QXFT01005621">
    <property type="protein sequence ID" value="KAE9271867.1"/>
    <property type="molecule type" value="Genomic_DNA"/>
</dbReference>
<organism evidence="2 3">
    <name type="scientific">Phytophthora rubi</name>
    <dbReference type="NCBI Taxonomy" id="129364"/>
    <lineage>
        <taxon>Eukaryota</taxon>
        <taxon>Sar</taxon>
        <taxon>Stramenopiles</taxon>
        <taxon>Oomycota</taxon>
        <taxon>Peronosporomycetes</taxon>
        <taxon>Peronosporales</taxon>
        <taxon>Peronosporaceae</taxon>
        <taxon>Phytophthora</taxon>
    </lineage>
</organism>
<gene>
    <name evidence="2" type="ORF">PR003_g30381</name>
</gene>
<reference evidence="2 3" key="1">
    <citation type="submission" date="2018-08" db="EMBL/GenBank/DDBJ databases">
        <title>Genomic investigation of the strawberry pathogen Phytophthora fragariae indicates pathogenicity is determined by transcriptional variation in three key races.</title>
        <authorList>
            <person name="Adams T.M."/>
            <person name="Armitage A.D."/>
            <person name="Sobczyk M.K."/>
            <person name="Bates H.J."/>
            <person name="Dunwell J.M."/>
            <person name="Nellist C.F."/>
            <person name="Harrison R.J."/>
        </authorList>
    </citation>
    <scope>NUCLEOTIDE SEQUENCE [LARGE SCALE GENOMIC DNA]</scope>
    <source>
        <strain evidence="2 3">SCRP333</strain>
    </source>
</reference>
<evidence type="ECO:0000313" key="2">
    <source>
        <dbReference type="EMBL" id="KAE9271867.1"/>
    </source>
</evidence>
<keyword evidence="1" id="KW-0812">Transmembrane</keyword>
<feature type="transmembrane region" description="Helical" evidence="1">
    <location>
        <begin position="64"/>
        <end position="87"/>
    </location>
</feature>